<dbReference type="SUPFAM" id="SSF50129">
    <property type="entry name" value="GroES-like"/>
    <property type="match status" value="1"/>
</dbReference>
<dbReference type="Proteomes" id="UP000559027">
    <property type="component" value="Unassembled WGS sequence"/>
</dbReference>
<dbReference type="CDD" id="cd08249">
    <property type="entry name" value="enoyl_reductase_like"/>
    <property type="match status" value="1"/>
</dbReference>
<dbReference type="InterPro" id="IPR020843">
    <property type="entry name" value="ER"/>
</dbReference>
<evidence type="ECO:0000313" key="2">
    <source>
        <dbReference type="EMBL" id="KAF5359794.1"/>
    </source>
</evidence>
<dbReference type="GO" id="GO:0016651">
    <property type="term" value="F:oxidoreductase activity, acting on NAD(P)H"/>
    <property type="evidence" value="ECO:0007669"/>
    <property type="project" value="InterPro"/>
</dbReference>
<gene>
    <name evidence="2" type="ORF">D9756_003555</name>
</gene>
<dbReference type="InterPro" id="IPR047122">
    <property type="entry name" value="Trans-enoyl_RdTase-like"/>
</dbReference>
<accession>A0A8H5G7G4</accession>
<sequence length="351" mass="37565">MSNVAIPSQQRALLLDGTQGNFALGANKVHQPGPGQLLLKIKATALNPVDWKIQKYGAFVKEFPAVLGTDLSGEVVAVGEGVTKFEVGDRVFCQGRFSNDYASFQEFTLADEYHLAKIPSNISYEQAASIPLGLTTAFVAMYNSSPHGIGLVNPVEASGQGYYKAEPFVVLGGASSVGQFAIQLAKLSGFSPIITTASLKHASFLQSLGATYVLDRHLPTASLKSQIDEITNNQPIKYVYDAISTSDTQHTGNDILAPGGYLMLVLSPSITSADKHVTAVLAIRQLEHNVELVKGLYARLTEWVQSGVIQPNKVDLLPGGLSGIVEGLRKMENNQVSGVKLVVRPEETPAE</sequence>
<dbReference type="AlphaFoldDB" id="A0A8H5G7G4"/>
<name>A0A8H5G7G4_9AGAR</name>
<dbReference type="InterPro" id="IPR013149">
    <property type="entry name" value="ADH-like_C"/>
</dbReference>
<evidence type="ECO:0000259" key="1">
    <source>
        <dbReference type="SMART" id="SM00829"/>
    </source>
</evidence>
<dbReference type="InterPro" id="IPR036291">
    <property type="entry name" value="NAD(P)-bd_dom_sf"/>
</dbReference>
<protein>
    <recommendedName>
        <fullName evidence="1">Enoyl reductase (ER) domain-containing protein</fullName>
    </recommendedName>
</protein>
<dbReference type="EMBL" id="JAACJO010000004">
    <property type="protein sequence ID" value="KAF5359794.1"/>
    <property type="molecule type" value="Genomic_DNA"/>
</dbReference>
<dbReference type="InterPro" id="IPR011032">
    <property type="entry name" value="GroES-like_sf"/>
</dbReference>
<dbReference type="Gene3D" id="3.90.180.10">
    <property type="entry name" value="Medium-chain alcohol dehydrogenases, catalytic domain"/>
    <property type="match status" value="1"/>
</dbReference>
<organism evidence="2 3">
    <name type="scientific">Leucocoprinus leucothites</name>
    <dbReference type="NCBI Taxonomy" id="201217"/>
    <lineage>
        <taxon>Eukaryota</taxon>
        <taxon>Fungi</taxon>
        <taxon>Dikarya</taxon>
        <taxon>Basidiomycota</taxon>
        <taxon>Agaricomycotina</taxon>
        <taxon>Agaricomycetes</taxon>
        <taxon>Agaricomycetidae</taxon>
        <taxon>Agaricales</taxon>
        <taxon>Agaricineae</taxon>
        <taxon>Agaricaceae</taxon>
        <taxon>Leucocoprinus</taxon>
    </lineage>
</organism>
<comment type="caution">
    <text evidence="2">The sequence shown here is derived from an EMBL/GenBank/DDBJ whole genome shotgun (WGS) entry which is preliminary data.</text>
</comment>
<dbReference type="Pfam" id="PF00107">
    <property type="entry name" value="ADH_zinc_N"/>
    <property type="match status" value="1"/>
</dbReference>
<dbReference type="PANTHER" id="PTHR45348">
    <property type="entry name" value="HYPOTHETICAL OXIDOREDUCTASE (EUROFUNG)"/>
    <property type="match status" value="1"/>
</dbReference>
<dbReference type="OrthoDB" id="3233595at2759"/>
<evidence type="ECO:0000313" key="3">
    <source>
        <dbReference type="Proteomes" id="UP000559027"/>
    </source>
</evidence>
<dbReference type="Gene3D" id="3.40.50.720">
    <property type="entry name" value="NAD(P)-binding Rossmann-like Domain"/>
    <property type="match status" value="1"/>
</dbReference>
<dbReference type="SMART" id="SM00829">
    <property type="entry name" value="PKS_ER"/>
    <property type="match status" value="1"/>
</dbReference>
<keyword evidence="3" id="KW-1185">Reference proteome</keyword>
<feature type="domain" description="Enoyl reductase (ER)" evidence="1">
    <location>
        <begin position="17"/>
        <end position="343"/>
    </location>
</feature>
<dbReference type="Pfam" id="PF08240">
    <property type="entry name" value="ADH_N"/>
    <property type="match status" value="1"/>
</dbReference>
<dbReference type="PANTHER" id="PTHR45348:SF2">
    <property type="entry name" value="ZINC-TYPE ALCOHOL DEHYDROGENASE-LIKE PROTEIN C2E1P3.01"/>
    <property type="match status" value="1"/>
</dbReference>
<proteinExistence type="predicted"/>
<reference evidence="2 3" key="1">
    <citation type="journal article" date="2020" name="ISME J.">
        <title>Uncovering the hidden diversity of litter-decomposition mechanisms in mushroom-forming fungi.</title>
        <authorList>
            <person name="Floudas D."/>
            <person name="Bentzer J."/>
            <person name="Ahren D."/>
            <person name="Johansson T."/>
            <person name="Persson P."/>
            <person name="Tunlid A."/>
        </authorList>
    </citation>
    <scope>NUCLEOTIDE SEQUENCE [LARGE SCALE GENOMIC DNA]</scope>
    <source>
        <strain evidence="2 3">CBS 146.42</strain>
    </source>
</reference>
<dbReference type="SUPFAM" id="SSF51735">
    <property type="entry name" value="NAD(P)-binding Rossmann-fold domains"/>
    <property type="match status" value="1"/>
</dbReference>
<dbReference type="InterPro" id="IPR013154">
    <property type="entry name" value="ADH-like_N"/>
</dbReference>